<organism evidence="2 3">
    <name type="scientific">Tsukamurella soli</name>
    <dbReference type="NCBI Taxonomy" id="644556"/>
    <lineage>
        <taxon>Bacteria</taxon>
        <taxon>Bacillati</taxon>
        <taxon>Actinomycetota</taxon>
        <taxon>Actinomycetes</taxon>
        <taxon>Mycobacteriales</taxon>
        <taxon>Tsukamurellaceae</taxon>
        <taxon>Tsukamurella</taxon>
    </lineage>
</organism>
<dbReference type="EMBL" id="BAABFR010000008">
    <property type="protein sequence ID" value="GAA4385897.1"/>
    <property type="molecule type" value="Genomic_DNA"/>
</dbReference>
<feature type="signal peptide" evidence="1">
    <location>
        <begin position="1"/>
        <end position="37"/>
    </location>
</feature>
<feature type="chain" id="PRO_5045903234" description="Secreted protein" evidence="1">
    <location>
        <begin position="38"/>
        <end position="114"/>
    </location>
</feature>
<evidence type="ECO:0000313" key="3">
    <source>
        <dbReference type="Proteomes" id="UP001500635"/>
    </source>
</evidence>
<keyword evidence="3" id="KW-1185">Reference proteome</keyword>
<sequence length="114" mass="11951">MGRSKVLSQWGTEMKLLLVAALSCGVALATIPTVAQAAPTGNGCAHIGTLGPGYDGQPAIECQRVNDPANPQQWVTIPDVVTGNPCPTDWLGHTHPAVGLKCVLVDGIPRWERS</sequence>
<comment type="caution">
    <text evidence="2">The sequence shown here is derived from an EMBL/GenBank/DDBJ whole genome shotgun (WGS) entry which is preliminary data.</text>
</comment>
<evidence type="ECO:0000256" key="1">
    <source>
        <dbReference type="SAM" id="SignalP"/>
    </source>
</evidence>
<proteinExistence type="predicted"/>
<evidence type="ECO:0000313" key="2">
    <source>
        <dbReference type="EMBL" id="GAA4385897.1"/>
    </source>
</evidence>
<dbReference type="Proteomes" id="UP001500635">
    <property type="component" value="Unassembled WGS sequence"/>
</dbReference>
<gene>
    <name evidence="2" type="ORF">GCM10023147_08300</name>
</gene>
<keyword evidence="1" id="KW-0732">Signal</keyword>
<protein>
    <recommendedName>
        <fullName evidence="4">Secreted protein</fullName>
    </recommendedName>
</protein>
<reference evidence="3" key="1">
    <citation type="journal article" date="2019" name="Int. J. Syst. Evol. Microbiol.">
        <title>The Global Catalogue of Microorganisms (GCM) 10K type strain sequencing project: providing services to taxonomists for standard genome sequencing and annotation.</title>
        <authorList>
            <consortium name="The Broad Institute Genomics Platform"/>
            <consortium name="The Broad Institute Genome Sequencing Center for Infectious Disease"/>
            <person name="Wu L."/>
            <person name="Ma J."/>
        </authorList>
    </citation>
    <scope>NUCLEOTIDE SEQUENCE [LARGE SCALE GENOMIC DNA]</scope>
    <source>
        <strain evidence="3">JCM 17688</strain>
    </source>
</reference>
<evidence type="ECO:0008006" key="4">
    <source>
        <dbReference type="Google" id="ProtNLM"/>
    </source>
</evidence>
<name>A0ABP8J6G9_9ACTN</name>
<accession>A0ABP8J6G9</accession>